<gene>
    <name evidence="1" type="ORF">BKA23_2828</name>
</gene>
<sequence length="136" mass="14666">MLVQLRRHLGDGGLDIAAYSKAPRAHREANTVTTVDFYVETAAGESLLSFHNGLFGPATDLLHATFQLAQAGKMAPTRYNIAEMKSVVTGAVLRELLESVQFKPTDPYNSSTADDVASVLVEIDDDAPYVVDGLEV</sequence>
<protein>
    <submittedName>
        <fullName evidence="1">Uncharacterized protein</fullName>
    </submittedName>
</protein>
<proteinExistence type="predicted"/>
<dbReference type="Proteomes" id="UP000318297">
    <property type="component" value="Unassembled WGS sequence"/>
</dbReference>
<organism evidence="1 2">
    <name type="scientific">Rudaeicoccus suwonensis</name>
    <dbReference type="NCBI Taxonomy" id="657409"/>
    <lineage>
        <taxon>Bacteria</taxon>
        <taxon>Bacillati</taxon>
        <taxon>Actinomycetota</taxon>
        <taxon>Actinomycetes</taxon>
        <taxon>Micrococcales</taxon>
        <taxon>Dermacoccaceae</taxon>
        <taxon>Rudaeicoccus</taxon>
    </lineage>
</organism>
<name>A0A561E4C1_9MICO</name>
<dbReference type="EMBL" id="VIVQ01000002">
    <property type="protein sequence ID" value="TWE10466.1"/>
    <property type="molecule type" value="Genomic_DNA"/>
</dbReference>
<comment type="caution">
    <text evidence="1">The sequence shown here is derived from an EMBL/GenBank/DDBJ whole genome shotgun (WGS) entry which is preliminary data.</text>
</comment>
<reference evidence="1 2" key="1">
    <citation type="submission" date="2019-06" db="EMBL/GenBank/DDBJ databases">
        <title>Sequencing the genomes of 1000 actinobacteria strains.</title>
        <authorList>
            <person name="Klenk H.-P."/>
        </authorList>
    </citation>
    <scope>NUCLEOTIDE SEQUENCE [LARGE SCALE GENOMIC DNA]</scope>
    <source>
        <strain evidence="1 2">DSM 19560</strain>
    </source>
</reference>
<keyword evidence="2" id="KW-1185">Reference proteome</keyword>
<dbReference type="AlphaFoldDB" id="A0A561E4C1"/>
<evidence type="ECO:0000313" key="2">
    <source>
        <dbReference type="Proteomes" id="UP000318297"/>
    </source>
</evidence>
<accession>A0A561E4C1</accession>
<evidence type="ECO:0000313" key="1">
    <source>
        <dbReference type="EMBL" id="TWE10466.1"/>
    </source>
</evidence>